<sequence>MKSVTVHSAFSPLAYGLYLLLIVFGTIAPSSPTFGQYVLPAEFENAQPMPLPTWSPPIADEPNQVVIYNSEDQIISTHALPESEEAPLPQKGGKPALHLPDSLAWTDQVTDLLSFSNLELRTQNIFH</sequence>
<comment type="caution">
    <text evidence="1">The sequence shown here is derived from an EMBL/GenBank/DDBJ whole genome shotgun (WGS) entry which is preliminary data.</text>
</comment>
<reference evidence="1 2" key="1">
    <citation type="journal article" date="2014" name="Int. J. Syst. Evol. Microbiol.">
        <title>Phaeodactylibacter xiamenensis gen. nov., sp. nov., a member of the family Saprospiraceae isolated from the marine alga Phaeodactylum tricornutum.</title>
        <authorList>
            <person name="Chen Z.Jr."/>
            <person name="Lei X."/>
            <person name="Lai Q."/>
            <person name="Li Y."/>
            <person name="Zhang B."/>
            <person name="Zhang J."/>
            <person name="Zhang H."/>
            <person name="Yang L."/>
            <person name="Zheng W."/>
            <person name="Tian Y."/>
            <person name="Yu Z."/>
            <person name="Xu H.Jr."/>
            <person name="Zheng T."/>
        </authorList>
    </citation>
    <scope>NUCLEOTIDE SEQUENCE [LARGE SCALE GENOMIC DNA]</scope>
    <source>
        <strain evidence="1 2">KD52</strain>
    </source>
</reference>
<proteinExistence type="predicted"/>
<gene>
    <name evidence="1" type="ORF">IX84_16965</name>
</gene>
<keyword evidence="2" id="KW-1185">Reference proteome</keyword>
<name>A0A098S8D1_9BACT</name>
<dbReference type="Proteomes" id="UP000029736">
    <property type="component" value="Unassembled WGS sequence"/>
</dbReference>
<evidence type="ECO:0000313" key="1">
    <source>
        <dbReference type="EMBL" id="KGE87317.1"/>
    </source>
</evidence>
<dbReference type="EMBL" id="JPOS01000038">
    <property type="protein sequence ID" value="KGE87317.1"/>
    <property type="molecule type" value="Genomic_DNA"/>
</dbReference>
<dbReference type="AlphaFoldDB" id="A0A098S8D1"/>
<dbReference type="RefSeq" id="WP_044223000.1">
    <property type="nucleotide sequence ID" value="NZ_JBKAGJ010000009.1"/>
</dbReference>
<organism evidence="1 2">
    <name type="scientific">Phaeodactylibacter xiamenensis</name>
    <dbReference type="NCBI Taxonomy" id="1524460"/>
    <lineage>
        <taxon>Bacteria</taxon>
        <taxon>Pseudomonadati</taxon>
        <taxon>Bacteroidota</taxon>
        <taxon>Saprospiria</taxon>
        <taxon>Saprospirales</taxon>
        <taxon>Haliscomenobacteraceae</taxon>
        <taxon>Phaeodactylibacter</taxon>
    </lineage>
</organism>
<evidence type="ECO:0000313" key="2">
    <source>
        <dbReference type="Proteomes" id="UP000029736"/>
    </source>
</evidence>
<protein>
    <submittedName>
        <fullName evidence="1">Uncharacterized protein</fullName>
    </submittedName>
</protein>
<accession>A0A098S8D1</accession>